<evidence type="ECO:0000256" key="1">
    <source>
        <dbReference type="SAM" id="MobiDB-lite"/>
    </source>
</evidence>
<organism evidence="2 3">
    <name type="scientific">Primorskyibacter sedentarius</name>
    <dbReference type="NCBI Taxonomy" id="745311"/>
    <lineage>
        <taxon>Bacteria</taxon>
        <taxon>Pseudomonadati</taxon>
        <taxon>Pseudomonadota</taxon>
        <taxon>Alphaproteobacteria</taxon>
        <taxon>Rhodobacterales</taxon>
        <taxon>Roseobacteraceae</taxon>
        <taxon>Primorskyibacter</taxon>
    </lineage>
</organism>
<reference evidence="2 3" key="1">
    <citation type="submission" date="2019-03" db="EMBL/GenBank/DDBJ databases">
        <title>Genomic Encyclopedia of Type Strains, Phase IV (KMG-IV): sequencing the most valuable type-strain genomes for metagenomic binning, comparative biology and taxonomic classification.</title>
        <authorList>
            <person name="Goeker M."/>
        </authorList>
    </citation>
    <scope>NUCLEOTIDE SEQUENCE [LARGE SCALE GENOMIC DNA]</scope>
    <source>
        <strain evidence="2 3">DSM 104836</strain>
    </source>
</reference>
<dbReference type="Proteomes" id="UP000295696">
    <property type="component" value="Unassembled WGS sequence"/>
</dbReference>
<protein>
    <submittedName>
        <fullName evidence="2">Uncharacterized protein</fullName>
    </submittedName>
</protein>
<accession>A0A4R3J4M7</accession>
<name>A0A4R3J4M7_9RHOB</name>
<sequence length="64" mass="6610">MAGNEGRLEHDVSQLAPSSSNGALPAHGAAVMCDGGQTRERGGLLTRELADLTPPMGTPNARLR</sequence>
<comment type="caution">
    <text evidence="2">The sequence shown here is derived from an EMBL/GenBank/DDBJ whole genome shotgun (WGS) entry which is preliminary data.</text>
</comment>
<feature type="region of interest" description="Disordered" evidence="1">
    <location>
        <begin position="1"/>
        <end position="64"/>
    </location>
</feature>
<gene>
    <name evidence="2" type="ORF">EDD52_11587</name>
</gene>
<keyword evidence="3" id="KW-1185">Reference proteome</keyword>
<proteinExistence type="predicted"/>
<dbReference type="AlphaFoldDB" id="A0A4R3J4M7"/>
<dbReference type="EMBL" id="SLZU01000015">
    <property type="protein sequence ID" value="TCS60267.1"/>
    <property type="molecule type" value="Genomic_DNA"/>
</dbReference>
<evidence type="ECO:0000313" key="2">
    <source>
        <dbReference type="EMBL" id="TCS60267.1"/>
    </source>
</evidence>
<evidence type="ECO:0000313" key="3">
    <source>
        <dbReference type="Proteomes" id="UP000295696"/>
    </source>
</evidence>
<feature type="compositionally biased region" description="Basic and acidic residues" evidence="1">
    <location>
        <begin position="1"/>
        <end position="12"/>
    </location>
</feature>